<name>A0A6A5SIA1_9PLEO</name>
<evidence type="ECO:0000313" key="3">
    <source>
        <dbReference type="Proteomes" id="UP000800038"/>
    </source>
</evidence>
<gene>
    <name evidence="2" type="ORF">EJ02DRAFT_266233</name>
</gene>
<proteinExistence type="predicted"/>
<dbReference type="EMBL" id="ML976088">
    <property type="protein sequence ID" value="KAF1939109.1"/>
    <property type="molecule type" value="Genomic_DNA"/>
</dbReference>
<dbReference type="OrthoDB" id="3686095at2759"/>
<keyword evidence="1" id="KW-0472">Membrane</keyword>
<evidence type="ECO:0000256" key="1">
    <source>
        <dbReference type="SAM" id="Phobius"/>
    </source>
</evidence>
<keyword evidence="1" id="KW-0812">Transmembrane</keyword>
<feature type="transmembrane region" description="Helical" evidence="1">
    <location>
        <begin position="89"/>
        <end position="110"/>
    </location>
</feature>
<sequence length="116" mass="12957">MSRPPTAGYRPLSPYTDDDTTFANNLLCPRYAECDPTYAPPSPASIESFDVLDNIPWRRSYIPLDSGERRGSGVCNRLRGRWLKNKSRGMTVLLLTLVVSGCTLGGYLAIKHKNHK</sequence>
<dbReference type="Proteomes" id="UP000800038">
    <property type="component" value="Unassembled WGS sequence"/>
</dbReference>
<organism evidence="2 3">
    <name type="scientific">Clathrospora elynae</name>
    <dbReference type="NCBI Taxonomy" id="706981"/>
    <lineage>
        <taxon>Eukaryota</taxon>
        <taxon>Fungi</taxon>
        <taxon>Dikarya</taxon>
        <taxon>Ascomycota</taxon>
        <taxon>Pezizomycotina</taxon>
        <taxon>Dothideomycetes</taxon>
        <taxon>Pleosporomycetidae</taxon>
        <taxon>Pleosporales</taxon>
        <taxon>Diademaceae</taxon>
        <taxon>Clathrospora</taxon>
    </lineage>
</organism>
<evidence type="ECO:0000313" key="2">
    <source>
        <dbReference type="EMBL" id="KAF1939109.1"/>
    </source>
</evidence>
<keyword evidence="3" id="KW-1185">Reference proteome</keyword>
<reference evidence="2" key="1">
    <citation type="journal article" date="2020" name="Stud. Mycol.">
        <title>101 Dothideomycetes genomes: a test case for predicting lifestyles and emergence of pathogens.</title>
        <authorList>
            <person name="Haridas S."/>
            <person name="Albert R."/>
            <person name="Binder M."/>
            <person name="Bloem J."/>
            <person name="Labutti K."/>
            <person name="Salamov A."/>
            <person name="Andreopoulos B."/>
            <person name="Baker S."/>
            <person name="Barry K."/>
            <person name="Bills G."/>
            <person name="Bluhm B."/>
            <person name="Cannon C."/>
            <person name="Castanera R."/>
            <person name="Culley D."/>
            <person name="Daum C."/>
            <person name="Ezra D."/>
            <person name="Gonzalez J."/>
            <person name="Henrissat B."/>
            <person name="Kuo A."/>
            <person name="Liang C."/>
            <person name="Lipzen A."/>
            <person name="Lutzoni F."/>
            <person name="Magnuson J."/>
            <person name="Mondo S."/>
            <person name="Nolan M."/>
            <person name="Ohm R."/>
            <person name="Pangilinan J."/>
            <person name="Park H.-J."/>
            <person name="Ramirez L."/>
            <person name="Alfaro M."/>
            <person name="Sun H."/>
            <person name="Tritt A."/>
            <person name="Yoshinaga Y."/>
            <person name="Zwiers L.-H."/>
            <person name="Turgeon B."/>
            <person name="Goodwin S."/>
            <person name="Spatafora J."/>
            <person name="Crous P."/>
            <person name="Grigoriev I."/>
        </authorList>
    </citation>
    <scope>NUCLEOTIDE SEQUENCE</scope>
    <source>
        <strain evidence="2">CBS 161.51</strain>
    </source>
</reference>
<dbReference type="AlphaFoldDB" id="A0A6A5SIA1"/>
<keyword evidence="1" id="KW-1133">Transmembrane helix</keyword>
<protein>
    <submittedName>
        <fullName evidence="2">Uncharacterized protein</fullName>
    </submittedName>
</protein>
<accession>A0A6A5SIA1</accession>